<feature type="compositionally biased region" description="Polar residues" evidence="1">
    <location>
        <begin position="24"/>
        <end position="33"/>
    </location>
</feature>
<sequence length="244" mass="27461">MNKNTLFTTIIVLLLAGCNSSDNTVTGGETSPGNPGLPTFPPGEGDEGNGNDQTNPDGDVDLKDKLILEAAQRWGTTYDEMYQACQLWECNLGGVQDRLIFTIDRETQLSEGSMRVTFTLTENRTDFWPKYTFYSDLIKHSNVQIEHVESSFHYAVSDETQSSSSTLKGWKTGFDEWSTQDPRECTNNFCSDIKTSWLENAQMSQAMAVYREDDIVFATQRGYVTGEELQVLFPMFDATFPGHY</sequence>
<organism evidence="2 3">
    <name type="scientific">Vibrio lentus</name>
    <dbReference type="NCBI Taxonomy" id="136468"/>
    <lineage>
        <taxon>Bacteria</taxon>
        <taxon>Pseudomonadati</taxon>
        <taxon>Pseudomonadota</taxon>
        <taxon>Gammaproteobacteria</taxon>
        <taxon>Vibrionales</taxon>
        <taxon>Vibrionaceae</taxon>
        <taxon>Vibrio</taxon>
    </lineage>
</organism>
<comment type="caution">
    <text evidence="2">The sequence shown here is derived from an EMBL/GenBank/DDBJ whole genome shotgun (WGS) entry which is preliminary data.</text>
</comment>
<name>A0A855IKU6_9VIBR</name>
<dbReference type="AlphaFoldDB" id="A0A855IKU6"/>
<evidence type="ECO:0008006" key="4">
    <source>
        <dbReference type="Google" id="ProtNLM"/>
    </source>
</evidence>
<evidence type="ECO:0000256" key="1">
    <source>
        <dbReference type="SAM" id="MobiDB-lite"/>
    </source>
</evidence>
<dbReference type="Proteomes" id="UP000235554">
    <property type="component" value="Unassembled WGS sequence"/>
</dbReference>
<gene>
    <name evidence="2" type="ORF">BCT50_13005</name>
</gene>
<proteinExistence type="predicted"/>
<accession>A0A855IKU6</accession>
<evidence type="ECO:0000313" key="3">
    <source>
        <dbReference type="Proteomes" id="UP000235554"/>
    </source>
</evidence>
<feature type="region of interest" description="Disordered" evidence="1">
    <location>
        <begin position="24"/>
        <end position="60"/>
    </location>
</feature>
<dbReference type="PROSITE" id="PS51257">
    <property type="entry name" value="PROKAR_LIPOPROTEIN"/>
    <property type="match status" value="1"/>
</dbReference>
<reference evidence="3" key="1">
    <citation type="submission" date="2016-07" db="EMBL/GenBank/DDBJ databases">
        <title>Nontailed viruses are major unrecognized killers of bacteria in the ocean.</title>
        <authorList>
            <person name="Kauffman K."/>
            <person name="Hussain F."/>
            <person name="Yang J."/>
            <person name="Arevalo P."/>
            <person name="Brown J."/>
            <person name="Cutler M."/>
            <person name="Kelly L."/>
            <person name="Polz M.F."/>
        </authorList>
    </citation>
    <scope>NUCLEOTIDE SEQUENCE [LARGE SCALE GENOMIC DNA]</scope>
    <source>
        <strain evidence="3">10N.261.48.A1</strain>
    </source>
</reference>
<evidence type="ECO:0000313" key="2">
    <source>
        <dbReference type="EMBL" id="PMM54590.1"/>
    </source>
</evidence>
<dbReference type="RefSeq" id="WP_102518051.1">
    <property type="nucleotide sequence ID" value="NZ_MCWT02000002.1"/>
</dbReference>
<protein>
    <recommendedName>
        <fullName evidence="4">Lipoprotein</fullName>
    </recommendedName>
</protein>
<dbReference type="EMBL" id="MCZJ01000046">
    <property type="protein sequence ID" value="PMM54590.1"/>
    <property type="molecule type" value="Genomic_DNA"/>
</dbReference>